<organism evidence="1">
    <name type="scientific">marine sediment metagenome</name>
    <dbReference type="NCBI Taxonomy" id="412755"/>
    <lineage>
        <taxon>unclassified sequences</taxon>
        <taxon>metagenomes</taxon>
        <taxon>ecological metagenomes</taxon>
    </lineage>
</organism>
<dbReference type="AlphaFoldDB" id="X1Q7Y6"/>
<dbReference type="EMBL" id="BARW01003207">
    <property type="protein sequence ID" value="GAI64592.1"/>
    <property type="molecule type" value="Genomic_DNA"/>
</dbReference>
<comment type="caution">
    <text evidence="1">The sequence shown here is derived from an EMBL/GenBank/DDBJ whole genome shotgun (WGS) entry which is preliminary data.</text>
</comment>
<protein>
    <submittedName>
        <fullName evidence="1">Uncharacterized protein</fullName>
    </submittedName>
</protein>
<gene>
    <name evidence="1" type="ORF">S12H4_08333</name>
</gene>
<proteinExistence type="predicted"/>
<name>X1Q7Y6_9ZZZZ</name>
<reference evidence="1" key="1">
    <citation type="journal article" date="2014" name="Front. Microbiol.">
        <title>High frequency of phylogenetically diverse reductive dehalogenase-homologous genes in deep subseafloor sedimentary metagenomes.</title>
        <authorList>
            <person name="Kawai M."/>
            <person name="Futagami T."/>
            <person name="Toyoda A."/>
            <person name="Takaki Y."/>
            <person name="Nishi S."/>
            <person name="Hori S."/>
            <person name="Arai W."/>
            <person name="Tsubouchi T."/>
            <person name="Morono Y."/>
            <person name="Uchiyama I."/>
            <person name="Ito T."/>
            <person name="Fujiyama A."/>
            <person name="Inagaki F."/>
            <person name="Takami H."/>
        </authorList>
    </citation>
    <scope>NUCLEOTIDE SEQUENCE</scope>
    <source>
        <strain evidence="1">Expedition CK06-06</strain>
    </source>
</reference>
<evidence type="ECO:0000313" key="1">
    <source>
        <dbReference type="EMBL" id="GAI64592.1"/>
    </source>
</evidence>
<sequence>MRPQESDDLDKIADGVLRSMQLSGYDYPIRKLCRSGTIRCVTLPMQVRNYLELENGDWVVFGSTRWSGVVTFTKLTADRYDCIAGLGGRDSLKLARKVQGRKCGVRIVVPPAICRMLSADVGDSLMFGLAPRANMITIAVIKGGGDSVSCQWTG</sequence>
<accession>X1Q7Y6</accession>